<feature type="compositionally biased region" description="Low complexity" evidence="1">
    <location>
        <begin position="1304"/>
        <end position="1321"/>
    </location>
</feature>
<feature type="region of interest" description="Disordered" evidence="1">
    <location>
        <begin position="1193"/>
        <end position="1226"/>
    </location>
</feature>
<evidence type="ECO:0000313" key="2">
    <source>
        <dbReference type="EMBL" id="KAF5361737.1"/>
    </source>
</evidence>
<keyword evidence="3" id="KW-1185">Reference proteome</keyword>
<feature type="compositionally biased region" description="Low complexity" evidence="1">
    <location>
        <begin position="1284"/>
        <end position="1293"/>
    </location>
</feature>
<evidence type="ECO:0000256" key="1">
    <source>
        <dbReference type="SAM" id="MobiDB-lite"/>
    </source>
</evidence>
<feature type="region of interest" description="Disordered" evidence="1">
    <location>
        <begin position="92"/>
        <end position="111"/>
    </location>
</feature>
<feature type="compositionally biased region" description="Polar residues" evidence="1">
    <location>
        <begin position="1322"/>
        <end position="1337"/>
    </location>
</feature>
<comment type="caution">
    <text evidence="2">The sequence shown here is derived from an EMBL/GenBank/DDBJ whole genome shotgun (WGS) entry which is preliminary data.</text>
</comment>
<feature type="region of interest" description="Disordered" evidence="1">
    <location>
        <begin position="962"/>
        <end position="1023"/>
    </location>
</feature>
<feature type="compositionally biased region" description="Gly residues" evidence="1">
    <location>
        <begin position="614"/>
        <end position="632"/>
    </location>
</feature>
<feature type="region of interest" description="Disordered" evidence="1">
    <location>
        <begin position="724"/>
        <end position="801"/>
    </location>
</feature>
<feature type="compositionally biased region" description="Polar residues" evidence="1">
    <location>
        <begin position="1097"/>
        <end position="1115"/>
    </location>
</feature>
<feature type="compositionally biased region" description="Low complexity" evidence="1">
    <location>
        <begin position="986"/>
        <end position="996"/>
    </location>
</feature>
<gene>
    <name evidence="2" type="ORF">D9756_002140</name>
</gene>
<feature type="region of interest" description="Disordered" evidence="1">
    <location>
        <begin position="859"/>
        <end position="889"/>
    </location>
</feature>
<evidence type="ECO:0000313" key="3">
    <source>
        <dbReference type="Proteomes" id="UP000559027"/>
    </source>
</evidence>
<feature type="compositionally biased region" description="Low complexity" evidence="1">
    <location>
        <begin position="859"/>
        <end position="878"/>
    </location>
</feature>
<feature type="region of interest" description="Disordered" evidence="1">
    <location>
        <begin position="407"/>
        <end position="429"/>
    </location>
</feature>
<feature type="compositionally biased region" description="Polar residues" evidence="1">
    <location>
        <begin position="724"/>
        <end position="754"/>
    </location>
</feature>
<accession>A0A8H5GB73</accession>
<feature type="compositionally biased region" description="Basic and acidic residues" evidence="1">
    <location>
        <begin position="1245"/>
        <end position="1265"/>
    </location>
</feature>
<feature type="region of interest" description="Disordered" evidence="1">
    <location>
        <begin position="605"/>
        <end position="632"/>
    </location>
</feature>
<protein>
    <recommendedName>
        <fullName evidence="4">F-box domain-containing protein</fullName>
    </recommendedName>
</protein>
<evidence type="ECO:0008006" key="4">
    <source>
        <dbReference type="Google" id="ProtNLM"/>
    </source>
</evidence>
<feature type="compositionally biased region" description="Polar residues" evidence="1">
    <location>
        <begin position="771"/>
        <end position="795"/>
    </location>
</feature>
<feature type="compositionally biased region" description="Basic residues" evidence="1">
    <location>
        <begin position="1266"/>
        <end position="1283"/>
    </location>
</feature>
<feature type="region of interest" description="Disordered" evidence="1">
    <location>
        <begin position="1077"/>
        <end position="1124"/>
    </location>
</feature>
<name>A0A8H5GB73_9AGAR</name>
<dbReference type="OrthoDB" id="2968423at2759"/>
<dbReference type="Proteomes" id="UP000559027">
    <property type="component" value="Unassembled WGS sequence"/>
</dbReference>
<feature type="region of interest" description="Disordered" evidence="1">
    <location>
        <begin position="1245"/>
        <end position="1341"/>
    </location>
</feature>
<reference evidence="2 3" key="1">
    <citation type="journal article" date="2020" name="ISME J.">
        <title>Uncovering the hidden diversity of litter-decomposition mechanisms in mushroom-forming fungi.</title>
        <authorList>
            <person name="Floudas D."/>
            <person name="Bentzer J."/>
            <person name="Ahren D."/>
            <person name="Johansson T."/>
            <person name="Persson P."/>
            <person name="Tunlid A."/>
        </authorList>
    </citation>
    <scope>NUCLEOTIDE SEQUENCE [LARGE SCALE GENOMIC DNA]</scope>
    <source>
        <strain evidence="2 3">CBS 146.42</strain>
    </source>
</reference>
<proteinExistence type="predicted"/>
<sequence length="1377" mass="147570">MVSMPPPALPHDVWLNIAAFLPVLSLRTLYSLNSSLCNIAFDARYRQVSFIYWDDRLLRNLVRLKDPFIARRVKILHIYPGFLKEVLDKHPRSTTSLTPASPPSHRDKPSSFRHRLADITQQLREYQDKVFNAPGSSSRGPALHGTSMEMGNLYDMPPRQAVERMRERLRTAQDVMAAMLDLLRSLHSLSDYYVTWYGLPTAEFDPDALGLGLSLTNLAVPLVGTPLLTPSLTKLSLDISLENIHALCSASFHVSRLEHLHLHLHSDHARSTSSSALPTSRIYTRLAHSLSPLSPYLRLLSIETHEPMDISLFFANLTFLSKLETLALALPVQKPHLGNPRALGRFLKRQAGTIKCLRIRATQHDGSSSGSLLSTSHGPSWRTVGTPDPWSLNEWIRTALGSGNGEEYAAEWNSSPSSDTGHESISEASLQQEEEVWTEYDLETLETLEISSNLIPLETALYLAERFGGRVKSLAVLGSVKSFEFVKELVKVLGRSAALALPPLSPASAAAQEESLTPIDFGGDAETVWQWLTPASPSTPPSPHSSTPTLSNCWNLKTLKLGPVQLSPELLDLLAHNLPSLQHLELIVKHFLPSQDDVPIYAAARHHHHHSGKHGAGGAASTGGAGSVGVDGDGTQLDEQVYEFLETMQNEWCWSWWGLKTIAVFSENSTLSMPLPLPLSRPPSTTGSTSASISTSPALATEKGKSALTSISTAVSRANSALRSVSASSKGEVKSQTQDSVVTVTAPSRSTSLSGGKKAQDVVVTPAPRHSSLSPSRAQRVDTSALSRSHSQTGQVHEHESVSLSLPCPVLSSSSCSATSPLPASSSRASHLPSLPPLPPLELLQIPSSTTVAIGRSLSLSTPTSPLTISPDTDSTPTNTRPYPPSRAHGHFNSDFTWSLGGGGGGMASYNSCGFVGASASTSALPRISSSIDYGKGKGRGRGRNGSLVSISVPVAATNAAASAGCHSGPGSSTVVDPDRGTTMNSARSNSTSSSGGKHGHGHVFSFLKSKSKSRKDKEKEKDVVKTVDAIFGPLRSASGSNGGCSERGGAVMSAHAGLLPIHGASSSVSAAFGASSHRCAPSKHQRQQSPVPLPPITTSKSAAGNSACSLSAPNTTSTTPTTPTIATCASTSTSTSICTPTSPPPCSGSGSTVTATPTKAIAVASVPSYTSSSTSRMWVPLPSSQTFIRTRDHNRSWLKEHQSRSRKKDKEKEKERQQLADEQERERLKECARVRDVQLQLREREREREERKREREREREERYARARHHQHGRHHHGRRKSTHGGTSSSGNSGRRRRRADPLSSFGSVSSEVSGISTISTLSGRSGNAATMSSSTHAGGEAVKSVASAAVVEERITFEVALGEVLGRCLPGVRVVR</sequence>
<dbReference type="EMBL" id="JAACJO010000002">
    <property type="protein sequence ID" value="KAF5361737.1"/>
    <property type="molecule type" value="Genomic_DNA"/>
</dbReference>
<feature type="region of interest" description="Disordered" evidence="1">
    <location>
        <begin position="674"/>
        <end position="704"/>
    </location>
</feature>
<organism evidence="2 3">
    <name type="scientific">Leucocoprinus leucothites</name>
    <dbReference type="NCBI Taxonomy" id="201217"/>
    <lineage>
        <taxon>Eukaryota</taxon>
        <taxon>Fungi</taxon>
        <taxon>Dikarya</taxon>
        <taxon>Basidiomycota</taxon>
        <taxon>Agaricomycotina</taxon>
        <taxon>Agaricomycetes</taxon>
        <taxon>Agaricomycetidae</taxon>
        <taxon>Agaricales</taxon>
        <taxon>Agaricineae</taxon>
        <taxon>Agaricaceae</taxon>
        <taxon>Leucocoprinus</taxon>
    </lineage>
</organism>
<feature type="compositionally biased region" description="Low complexity" evidence="1">
    <location>
        <begin position="682"/>
        <end position="701"/>
    </location>
</feature>